<protein>
    <submittedName>
        <fullName evidence="1">Uncharacterized protein</fullName>
    </submittedName>
</protein>
<gene>
    <name evidence="1" type="ORF">AVDCRST_MAG65-285</name>
</gene>
<organism evidence="1">
    <name type="scientific">uncultured Solirubrobacteraceae bacterium</name>
    <dbReference type="NCBI Taxonomy" id="1162706"/>
    <lineage>
        <taxon>Bacteria</taxon>
        <taxon>Bacillati</taxon>
        <taxon>Actinomycetota</taxon>
        <taxon>Thermoleophilia</taxon>
        <taxon>Solirubrobacterales</taxon>
        <taxon>Solirubrobacteraceae</taxon>
        <taxon>environmental samples</taxon>
    </lineage>
</organism>
<dbReference type="EMBL" id="CADCVL010000049">
    <property type="protein sequence ID" value="CAA9465961.1"/>
    <property type="molecule type" value="Genomic_DNA"/>
</dbReference>
<evidence type="ECO:0000313" key="1">
    <source>
        <dbReference type="EMBL" id="CAA9465961.1"/>
    </source>
</evidence>
<name>A0A6J4R6X9_9ACTN</name>
<reference evidence="1" key="1">
    <citation type="submission" date="2020-02" db="EMBL/GenBank/DDBJ databases">
        <authorList>
            <person name="Meier V. D."/>
        </authorList>
    </citation>
    <scope>NUCLEOTIDE SEQUENCE</scope>
    <source>
        <strain evidence="1">AVDCRST_MAG65</strain>
    </source>
</reference>
<accession>A0A6J4R6X9</accession>
<sequence length="319" mass="33062">MTSLDAELSAAAGASAPAASTARLRVLLLQALDAGRAELEKSRSGYETPVTVAMATADGHLLAVGPAPAALRADSAVVGERSWLLVAATVAALVLLAGAGRPRAAGELSLRAGIFADDYLVLAMPAADVAPEDLDELVPLAFAEQADGIDRLRARALALPGALLDGTAAQLRAPIGDAHPLRIAEAVARLGGRPARAASVSELEEEVLALLAADGQAAVRPHEDPDPARKIARRILQRLDGMGKWGGYHTEFAHLSRGFAGNQRALAQAVGEALLAAGLLAEKPSVGQRHVFLNPRRAAEIRALIERGEEPSGLRLPQP</sequence>
<dbReference type="AlphaFoldDB" id="A0A6J4R6X9"/>
<proteinExistence type="predicted"/>